<gene>
    <name evidence="4" type="ORF">BABINDRAFT_162818</name>
</gene>
<name>A0A1E3QKB3_9ASCO</name>
<evidence type="ECO:0000256" key="1">
    <source>
        <dbReference type="ARBA" id="ARBA00022737"/>
    </source>
</evidence>
<dbReference type="EMBL" id="KV454436">
    <property type="protein sequence ID" value="ODQ78146.1"/>
    <property type="molecule type" value="Genomic_DNA"/>
</dbReference>
<feature type="domain" description="K Homology" evidence="3">
    <location>
        <begin position="54"/>
        <end position="122"/>
    </location>
</feature>
<dbReference type="OrthoDB" id="10027144at2759"/>
<feature type="domain" description="K Homology" evidence="3">
    <location>
        <begin position="679"/>
        <end position="748"/>
    </location>
</feature>
<dbReference type="STRING" id="984486.A0A1E3QKB3"/>
<keyword evidence="1" id="KW-0677">Repeat</keyword>
<sequence length="1587" mass="177331">MLRGITRRFPRYYGRILICTQSGVSTRADVAERITRRIAEFKPIQDGLQAPSAVTSKIVMMVPRILVDPLFSNPQINLREIEASTKTRIEIGQNSNRVCLVTIHGTSEAVRTAVRATESLLRVLRENTTRVVVPKGMIAPFPGFLEAYLTHMFGTVLKGYHGAFTVKRSESDRNASNGPDETLNINDSDYVDLYCGSTEPEALVRLESDVAEFLHKLSRNTETYTVDKEFAHPFLSYCGTRGNKIAETTDTVIFCRENAGALVCTVYSENTAKVTEAIGLLQGMFRITTDQRCTAEYPDYAVSYFISQNRDFLRHLVVEELAYLSFGELVGGLRRMTLIHKDRTTLERMYLEIDGRVRGVERMSKVVEVPKHFILAMSGRDSAWMQKLRDETNTLLQIERNHNEDNCKAVNVIDHANNTESQNYEANLTDHVYDRTNDATGFSRIRIIGSSAEDIYTAQNQLTNLLSSFHHQVIQIPLPNLFRRRLFLDKAAMIKELQATLNVVISVDTKYTMSIFSEVSETANKARETITRLITETERNVQVIQIPSVLVRAFVGFNGARITTIQDQTGTLIFADYESDACGMTDITIYGVTPPQIARARALVEYLVNSFSQNMVQIAVPLPYVRAMQHQMYQIRAQCQNELVLQFVADKTTILVTGEDPATVAAVHAQIVRALKRVQETAQRISVPRTFMPRIVGPKGAFIAEIVEKTGLCIYIEPQGGQVQEIYVSGHSEATIAAAAGMLRARLTTETENMRLVAIPNTLLGPFIGAGGSQIKKLQERLKVHIKVGEKHPDTSELVITGQPGIIDNAHRVVNRCVEELHKRVAASLEAYPEYLYPYFERHLEQVIAIEREGKVSINVKYGLFELRGSERNITRARQQLTKLVHTLVTQSAVVQTSQDPAFLKGIWLKFPFDQIEATHKCRIVVRDVGIIDIIGGVLAQREVVAFLDEMANNTMAVSIPRAILQVPRFFHNCFLSYKTETSITMTDKILIHSMDKKKAVAMAEKMTQWLEVLEKNLAMSKAVSVPGELVPLLTDEFLREANRVSGKFPNSDLNHLPSETGCVFELDGRMLRLFGPTSEAISSSEALFLTRLEQLGKTVKIFEYPEVFHRVVLGLLRPKVETPGYVVLSSQASYDEVSQKWSELVRTSRQIPVSSEIISLAPEIELTFGVVLALDGNTVHVFGKDESEISAACEDISQRSPHQFTETIVVQEAIRSLVSQMKFSFEGVKVEFDHLIHVRGNEYSLVKKAASGVAEKIANCLELKQTVCVPKLLRLFLEANHGERQTEITSITSTAIHFKLIENEPLTELSIYGLCPADIARAVSMIESDLARVSQCTRTVTVPRWMEDRFTATLGGYDSVVEFSGTDNLLLTFVNTNEVALDALMQKLEAAKVTLARNITEMEIARELVGMFRATIETEAFRKLVSEHKCAVHVADTVLVTGFSKSDVDVVVLEVLIQIENLNSSHAVIDLPEALAEAVVGRGGSAINKIRKFTNTRVLLENGNSLVLYNRNAQKLKQACWLIKERAKHIQSHAVLVEVAGDVVPYLEKIGRLTGVSFRRDGKVVQVLHPSGPVVQEAVAMINARK</sequence>
<evidence type="ECO:0000313" key="5">
    <source>
        <dbReference type="Proteomes" id="UP000094336"/>
    </source>
</evidence>
<dbReference type="InterPro" id="IPR004087">
    <property type="entry name" value="KH_dom"/>
</dbReference>
<protein>
    <recommendedName>
        <fullName evidence="3">K Homology domain-containing protein</fullName>
    </recommendedName>
</protein>
<dbReference type="SMART" id="SM00322">
    <property type="entry name" value="KH"/>
    <property type="match status" value="7"/>
</dbReference>
<reference evidence="5" key="1">
    <citation type="submission" date="2016-05" db="EMBL/GenBank/DDBJ databases">
        <title>Comparative genomics of biotechnologically important yeasts.</title>
        <authorList>
            <consortium name="DOE Joint Genome Institute"/>
            <person name="Riley R."/>
            <person name="Haridas S."/>
            <person name="Wolfe K.H."/>
            <person name="Lopes M.R."/>
            <person name="Hittinger C.T."/>
            <person name="Goker M."/>
            <person name="Salamov A."/>
            <person name="Wisecaver J."/>
            <person name="Long T.M."/>
            <person name="Aerts A.L."/>
            <person name="Barry K."/>
            <person name="Choi C."/>
            <person name="Clum A."/>
            <person name="Coughlan A.Y."/>
            <person name="Deshpande S."/>
            <person name="Douglass A.P."/>
            <person name="Hanson S.J."/>
            <person name="Klenk H.-P."/>
            <person name="Labutti K."/>
            <person name="Lapidus A."/>
            <person name="Lindquist E."/>
            <person name="Lipzen A."/>
            <person name="Meier-Kolthoff J.P."/>
            <person name="Ohm R.A."/>
            <person name="Otillar R.P."/>
            <person name="Pangilinan J."/>
            <person name="Peng Y."/>
            <person name="Rokas A."/>
            <person name="Rosa C.A."/>
            <person name="Scheuner C."/>
            <person name="Sibirny A.A."/>
            <person name="Slot J.C."/>
            <person name="Stielow J.B."/>
            <person name="Sun H."/>
            <person name="Kurtzman C.P."/>
            <person name="Blackwell M."/>
            <person name="Grigoriev I.V."/>
            <person name="Jeffries T.W."/>
        </authorList>
    </citation>
    <scope>NUCLEOTIDE SEQUENCE [LARGE SCALE GENOMIC DNA]</scope>
    <source>
        <strain evidence="5">NRRL Y-12698</strain>
    </source>
</reference>
<evidence type="ECO:0000256" key="2">
    <source>
        <dbReference type="PROSITE-ProRule" id="PRU00117"/>
    </source>
</evidence>
<feature type="domain" description="K Homology" evidence="3">
    <location>
        <begin position="361"/>
        <end position="467"/>
    </location>
</feature>
<feature type="domain" description="K Homology" evidence="3">
    <location>
        <begin position="751"/>
        <end position="819"/>
    </location>
</feature>
<dbReference type="InterPro" id="IPR004088">
    <property type="entry name" value="KH_dom_type_1"/>
</dbReference>
<dbReference type="CDD" id="cd00105">
    <property type="entry name" value="KH-I"/>
    <property type="match status" value="2"/>
</dbReference>
<feature type="domain" description="K Homology" evidence="3">
    <location>
        <begin position="538"/>
        <end position="609"/>
    </location>
</feature>
<organism evidence="4 5">
    <name type="scientific">Babjeviella inositovora NRRL Y-12698</name>
    <dbReference type="NCBI Taxonomy" id="984486"/>
    <lineage>
        <taxon>Eukaryota</taxon>
        <taxon>Fungi</taxon>
        <taxon>Dikarya</taxon>
        <taxon>Ascomycota</taxon>
        <taxon>Saccharomycotina</taxon>
        <taxon>Pichiomycetes</taxon>
        <taxon>Serinales incertae sedis</taxon>
        <taxon>Babjeviella</taxon>
    </lineage>
</organism>
<dbReference type="SUPFAM" id="SSF54791">
    <property type="entry name" value="Eukaryotic type KH-domain (KH-domain type I)"/>
    <property type="match status" value="5"/>
</dbReference>
<keyword evidence="2" id="KW-0694">RNA-binding</keyword>
<evidence type="ECO:0000313" key="4">
    <source>
        <dbReference type="EMBL" id="ODQ78146.1"/>
    </source>
</evidence>
<accession>A0A1E3QKB3</accession>
<keyword evidence="5" id="KW-1185">Reference proteome</keyword>
<dbReference type="InterPro" id="IPR036612">
    <property type="entry name" value="KH_dom_type_1_sf"/>
</dbReference>
<evidence type="ECO:0000259" key="3">
    <source>
        <dbReference type="SMART" id="SM00322"/>
    </source>
</evidence>
<dbReference type="PROSITE" id="PS50084">
    <property type="entry name" value="KH_TYPE_1"/>
    <property type="match status" value="4"/>
</dbReference>
<proteinExistence type="predicted"/>
<dbReference type="RefSeq" id="XP_018983474.1">
    <property type="nucleotide sequence ID" value="XM_019129557.1"/>
</dbReference>
<dbReference type="Pfam" id="PF00013">
    <property type="entry name" value="KH_1"/>
    <property type="match status" value="3"/>
</dbReference>
<dbReference type="GeneID" id="30147410"/>
<dbReference type="Gene3D" id="3.30.1370.10">
    <property type="entry name" value="K Homology domain, type 1"/>
    <property type="match status" value="3"/>
</dbReference>
<dbReference type="Proteomes" id="UP000094336">
    <property type="component" value="Unassembled WGS sequence"/>
</dbReference>
<dbReference type="PANTHER" id="PTHR10288">
    <property type="entry name" value="KH DOMAIN CONTAINING RNA BINDING PROTEIN"/>
    <property type="match status" value="1"/>
</dbReference>
<dbReference type="GO" id="GO:0003723">
    <property type="term" value="F:RNA binding"/>
    <property type="evidence" value="ECO:0007669"/>
    <property type="project" value="UniProtKB-UniRule"/>
</dbReference>
<feature type="domain" description="K Homology" evidence="3">
    <location>
        <begin position="470"/>
        <end position="535"/>
    </location>
</feature>
<feature type="domain" description="K Homology" evidence="3">
    <location>
        <begin position="1464"/>
        <end position="1529"/>
    </location>
</feature>